<accession>A0ABQ5KUD7</accession>
<evidence type="ECO:0000256" key="1">
    <source>
        <dbReference type="SAM" id="MobiDB-lite"/>
    </source>
</evidence>
<reference evidence="2" key="1">
    <citation type="submission" date="2022-03" db="EMBL/GenBank/DDBJ databases">
        <title>Draft genome sequence of Aduncisulcus paluster, a free-living microaerophilic Fornicata.</title>
        <authorList>
            <person name="Yuyama I."/>
            <person name="Kume K."/>
            <person name="Tamura T."/>
            <person name="Inagaki Y."/>
            <person name="Hashimoto T."/>
        </authorList>
    </citation>
    <scope>NUCLEOTIDE SEQUENCE</scope>
    <source>
        <strain evidence="2">NY0171</strain>
    </source>
</reference>
<evidence type="ECO:0000313" key="2">
    <source>
        <dbReference type="EMBL" id="GKT34645.1"/>
    </source>
</evidence>
<comment type="caution">
    <text evidence="2">The sequence shown here is derived from an EMBL/GenBank/DDBJ whole genome shotgun (WGS) entry which is preliminary data.</text>
</comment>
<organism evidence="2 3">
    <name type="scientific">Aduncisulcus paluster</name>
    <dbReference type="NCBI Taxonomy" id="2918883"/>
    <lineage>
        <taxon>Eukaryota</taxon>
        <taxon>Metamonada</taxon>
        <taxon>Carpediemonas-like organisms</taxon>
        <taxon>Aduncisulcus</taxon>
    </lineage>
</organism>
<dbReference type="EMBL" id="BQXS01010842">
    <property type="protein sequence ID" value="GKT34645.1"/>
    <property type="molecule type" value="Genomic_DNA"/>
</dbReference>
<proteinExistence type="predicted"/>
<dbReference type="Proteomes" id="UP001057375">
    <property type="component" value="Unassembled WGS sequence"/>
</dbReference>
<gene>
    <name evidence="2" type="ORF">ADUPG1_007961</name>
</gene>
<name>A0ABQ5KUD7_9EUKA</name>
<feature type="compositionally biased region" description="Basic residues" evidence="1">
    <location>
        <begin position="76"/>
        <end position="85"/>
    </location>
</feature>
<feature type="region of interest" description="Disordered" evidence="1">
    <location>
        <begin position="23"/>
        <end position="88"/>
    </location>
</feature>
<protein>
    <submittedName>
        <fullName evidence="2">Uncharacterized protein</fullName>
    </submittedName>
</protein>
<evidence type="ECO:0000313" key="3">
    <source>
        <dbReference type="Proteomes" id="UP001057375"/>
    </source>
</evidence>
<keyword evidence="3" id="KW-1185">Reference proteome</keyword>
<sequence>MGDRRVKRQESDVLDALTEMLDTKKDTDVEPKQSILGITPPVSKKKALRRPPSVVISQGQKYSKRSEKDFSSGVSRKSRRSSQRKNIKEQAHLLRSSPAESAAFAPKVSVGRSVSFLHNIHSGDLTTPSLCSLFDVKGEYDRETPGCLLPYQHNSIHIALAYDIYFSNKGLKFREEPEDEEDEDKEAKIRDSKPFFNFTYKALYHGKAISHSEEEKSLFFVEPSPLLDQMRQRAESLK</sequence>